<comment type="similarity">
    <text evidence="1">Belongs to the GSP E family.</text>
</comment>
<evidence type="ECO:0000256" key="1">
    <source>
        <dbReference type="ARBA" id="ARBA00006611"/>
    </source>
</evidence>
<evidence type="ECO:0000256" key="2">
    <source>
        <dbReference type="ARBA" id="ARBA00022741"/>
    </source>
</evidence>
<dbReference type="PANTHER" id="PTHR30258:SF2">
    <property type="entry name" value="COMG OPERON PROTEIN 1"/>
    <property type="match status" value="1"/>
</dbReference>
<keyword evidence="2" id="KW-0547">Nucleotide-binding</keyword>
<accession>A0A430A8V4</accession>
<feature type="domain" description="Bacterial type II secretion system protein E" evidence="4">
    <location>
        <begin position="203"/>
        <end position="217"/>
    </location>
</feature>
<comment type="caution">
    <text evidence="5">The sequence shown here is derived from an EMBL/GenBank/DDBJ whole genome shotgun (WGS) entry which is preliminary data.</text>
</comment>
<reference evidence="5 6" key="1">
    <citation type="submission" date="2017-05" db="EMBL/GenBank/DDBJ databases">
        <title>Vagococcus spp. assemblies.</title>
        <authorList>
            <person name="Gulvik C.A."/>
        </authorList>
    </citation>
    <scope>NUCLEOTIDE SEQUENCE [LARGE SCALE GENOMIC DNA]</scope>
    <source>
        <strain evidence="5 6">CCUG 41755</strain>
    </source>
</reference>
<dbReference type="GO" id="GO:0005886">
    <property type="term" value="C:plasma membrane"/>
    <property type="evidence" value="ECO:0007669"/>
    <property type="project" value="TreeGrafter"/>
</dbReference>
<dbReference type="Proteomes" id="UP000287101">
    <property type="component" value="Unassembled WGS sequence"/>
</dbReference>
<dbReference type="RefSeq" id="WP_126831694.1">
    <property type="nucleotide sequence ID" value="NZ_CBCRYB010000001.1"/>
</dbReference>
<dbReference type="Gene3D" id="3.30.450.90">
    <property type="match status" value="1"/>
</dbReference>
<proteinExistence type="inferred from homology"/>
<dbReference type="PANTHER" id="PTHR30258">
    <property type="entry name" value="TYPE II SECRETION SYSTEM PROTEIN GSPE-RELATED"/>
    <property type="match status" value="1"/>
</dbReference>
<dbReference type="AlphaFoldDB" id="A0A430A8V4"/>
<dbReference type="GO" id="GO:0005524">
    <property type="term" value="F:ATP binding"/>
    <property type="evidence" value="ECO:0007669"/>
    <property type="project" value="UniProtKB-KW"/>
</dbReference>
<evidence type="ECO:0000313" key="5">
    <source>
        <dbReference type="EMBL" id="RSU03484.1"/>
    </source>
</evidence>
<sequence>MNIKALGTQLIKEGHEHRANDLYILPIEIGYRVIFRRGYTRFSPIALSEEEGNQLILFFKYMADMDVSEKRRGQMGATHIEVPNTTQMIRIRLSTVADFKNRESLVIRFLGYFTEDSPYQMFFPAQWEKLTRKVKRRGLYLFCGPTGSGKTSTMYQLVKEVVGGNGQVICIEDPVEIEVANFLQLQVNEKIGMTYDSLIAVCLRHRPDILIVGEIRDSETARAVVRSALTGHMVFSTVHARSKYHVVERLLELGVTRNEIKQCLEGVIFQRLLPIYCPYCGEEQCDEGCLGRGDGALFDTLFDEEIFGERGTETWQQTLAKAWAYGFISKKSFDQETLQ</sequence>
<dbReference type="EMBL" id="NGJY01000002">
    <property type="protein sequence ID" value="RSU03484.1"/>
    <property type="molecule type" value="Genomic_DNA"/>
</dbReference>
<dbReference type="Gene3D" id="3.40.50.300">
    <property type="entry name" value="P-loop containing nucleotide triphosphate hydrolases"/>
    <property type="match status" value="1"/>
</dbReference>
<protein>
    <recommendedName>
        <fullName evidence="4">Bacterial type II secretion system protein E domain-containing protein</fullName>
    </recommendedName>
</protein>
<organism evidence="5 6">
    <name type="scientific">Vagococcus fessus</name>
    <dbReference type="NCBI Taxonomy" id="120370"/>
    <lineage>
        <taxon>Bacteria</taxon>
        <taxon>Bacillati</taxon>
        <taxon>Bacillota</taxon>
        <taxon>Bacilli</taxon>
        <taxon>Lactobacillales</taxon>
        <taxon>Enterococcaceae</taxon>
        <taxon>Vagococcus</taxon>
    </lineage>
</organism>
<dbReference type="OrthoDB" id="9808272at2"/>
<dbReference type="InterPro" id="IPR047667">
    <property type="entry name" value="ATPase_ComGA"/>
</dbReference>
<keyword evidence="6" id="KW-1185">Reference proteome</keyword>
<dbReference type="SUPFAM" id="SSF52540">
    <property type="entry name" value="P-loop containing nucleoside triphosphate hydrolases"/>
    <property type="match status" value="1"/>
</dbReference>
<dbReference type="Pfam" id="PF00437">
    <property type="entry name" value="T2SSE"/>
    <property type="match status" value="1"/>
</dbReference>
<keyword evidence="3" id="KW-0067">ATP-binding</keyword>
<gene>
    <name evidence="5" type="ORF">CBF31_07165</name>
</gene>
<dbReference type="GO" id="GO:0016887">
    <property type="term" value="F:ATP hydrolysis activity"/>
    <property type="evidence" value="ECO:0007669"/>
    <property type="project" value="TreeGrafter"/>
</dbReference>
<dbReference type="PROSITE" id="PS00662">
    <property type="entry name" value="T2SP_E"/>
    <property type="match status" value="1"/>
</dbReference>
<dbReference type="CDD" id="cd01129">
    <property type="entry name" value="PulE-GspE-like"/>
    <property type="match status" value="1"/>
</dbReference>
<evidence type="ECO:0000256" key="3">
    <source>
        <dbReference type="ARBA" id="ARBA00022840"/>
    </source>
</evidence>
<dbReference type="NCBIfam" id="NF041000">
    <property type="entry name" value="ATPase_ComGA"/>
    <property type="match status" value="1"/>
</dbReference>
<dbReference type="InterPro" id="IPR027417">
    <property type="entry name" value="P-loop_NTPase"/>
</dbReference>
<dbReference type="InterPro" id="IPR001482">
    <property type="entry name" value="T2SS/T4SS_dom"/>
</dbReference>
<name>A0A430A8V4_9ENTE</name>
<evidence type="ECO:0000313" key="6">
    <source>
        <dbReference type="Proteomes" id="UP000287101"/>
    </source>
</evidence>
<evidence type="ECO:0000259" key="4">
    <source>
        <dbReference type="PROSITE" id="PS00662"/>
    </source>
</evidence>